<evidence type="ECO:0000256" key="12">
    <source>
        <dbReference type="ARBA" id="ARBA00023136"/>
    </source>
</evidence>
<keyword evidence="5 13" id="KW-0808">Transferase</keyword>
<dbReference type="EC" id="2.7.13.3" evidence="13"/>
<keyword evidence="3 13" id="KW-0997">Cell inner membrane</keyword>
<gene>
    <name evidence="16" type="primary">narX</name>
    <name evidence="16" type="ORF">JJB97_00845</name>
</gene>
<dbReference type="PIRSF" id="PIRSF003167">
    <property type="entry name" value="STHK_NarX/NarQ"/>
    <property type="match status" value="1"/>
</dbReference>
<dbReference type="InterPro" id="IPR029095">
    <property type="entry name" value="NarX-like_N"/>
</dbReference>
<evidence type="ECO:0000256" key="7">
    <source>
        <dbReference type="ARBA" id="ARBA00022741"/>
    </source>
</evidence>
<dbReference type="Pfam" id="PF13675">
    <property type="entry name" value="PilJ"/>
    <property type="match status" value="1"/>
</dbReference>
<dbReference type="CDD" id="cd22900">
    <property type="entry name" value="NarX_sensor"/>
    <property type="match status" value="1"/>
</dbReference>
<dbReference type="RefSeq" id="WP_238711903.1">
    <property type="nucleotide sequence ID" value="NZ_JAEPBH010000001.1"/>
</dbReference>
<dbReference type="CDD" id="cd06225">
    <property type="entry name" value="HAMP"/>
    <property type="match status" value="1"/>
</dbReference>
<evidence type="ECO:0000313" key="16">
    <source>
        <dbReference type="EMBL" id="MBK4713901.1"/>
    </source>
</evidence>
<dbReference type="Gene3D" id="1.20.5.1930">
    <property type="match status" value="1"/>
</dbReference>
<dbReference type="Proteomes" id="UP000659047">
    <property type="component" value="Unassembled WGS sequence"/>
</dbReference>
<dbReference type="Gene3D" id="1.20.120.960">
    <property type="entry name" value="Histidine kinase NarX, sensor domain"/>
    <property type="match status" value="1"/>
</dbReference>
<sequence>MLKRCLSPLTLVNQLALIVLLLALLGVAGMGLAGWLGQGIQGSAHAINKAGTLRMQSYRLLAAIPLTAQESELLDEMSRTAASAELTRAARRDDQIQQLNALRDYWQEVLAPAIAAARTRSEVSDKVAAYVGHIDRLVTSFDHTTELRIGHIIMLQQAMTVLMGLLLIFTVIWLRKRLLRPWRQLMTMANAIGQRDFRQRAQIPGRDEMATLGHALNSMSAELAESYASLEQRVADKTAGLARTNEALSFLYSANRRLHSQAPFCHRVMPVLSELQQLTPLREIELRVYECGSEENYQEFTWRANADCPESGCDACPTLAPLPAGECTTLKWRLLDNHTQYGLVLAKLPLGENLSRDRQQLVDTLMEQLTTTLALERQSERQQQLVVMEERSAIARELHDSIAQSLSCMKIQVSCLQMQGDTLTQPTRDLLAQIRGELNTSWRQLRELLTTFRLKLTEPGLRPALEASCQEFSARLGFAVELIYQLPPRCVPGHQAIHLVQIAREALNNTLKHAGATAAGVCATQHGKQVRMIIWDNGRGITGSGEKSNHYGLVIMRDRAHSLKGDCQIRSRPGGGTEVVVNFIPAASTPSHNRSEK</sequence>
<protein>
    <recommendedName>
        <fullName evidence="13">Sensor protein</fullName>
        <ecNumber evidence="13">2.7.13.3</ecNumber>
    </recommendedName>
</protein>
<keyword evidence="6 14" id="KW-0812">Transmembrane</keyword>
<dbReference type="EMBL" id="JAEPBH010000001">
    <property type="protein sequence ID" value="MBK4713901.1"/>
    <property type="molecule type" value="Genomic_DNA"/>
</dbReference>
<dbReference type="PROSITE" id="PS50885">
    <property type="entry name" value="HAMP"/>
    <property type="match status" value="1"/>
</dbReference>
<dbReference type="GO" id="GO:0046983">
    <property type="term" value="F:protein dimerization activity"/>
    <property type="evidence" value="ECO:0007669"/>
    <property type="project" value="UniProtKB-UniRule"/>
</dbReference>
<evidence type="ECO:0000256" key="5">
    <source>
        <dbReference type="ARBA" id="ARBA00022679"/>
    </source>
</evidence>
<dbReference type="GO" id="GO:0005886">
    <property type="term" value="C:plasma membrane"/>
    <property type="evidence" value="ECO:0007669"/>
    <property type="project" value="UniProtKB-SubCell"/>
</dbReference>
<dbReference type="InterPro" id="IPR003594">
    <property type="entry name" value="HATPase_dom"/>
</dbReference>
<feature type="domain" description="HAMP" evidence="15">
    <location>
        <begin position="176"/>
        <end position="228"/>
    </location>
</feature>
<dbReference type="InterPro" id="IPR011712">
    <property type="entry name" value="Sig_transdc_His_kin_sub3_dim/P"/>
</dbReference>
<dbReference type="Gene3D" id="3.30.565.10">
    <property type="entry name" value="Histidine kinase-like ATPase, C-terminal domain"/>
    <property type="match status" value="1"/>
</dbReference>
<dbReference type="InterPro" id="IPR042295">
    <property type="entry name" value="NarX-like_N_sf"/>
</dbReference>
<dbReference type="CDD" id="cd16917">
    <property type="entry name" value="HATPase_UhpB-NarQ-NarX-like"/>
    <property type="match status" value="1"/>
</dbReference>
<evidence type="ECO:0000256" key="13">
    <source>
        <dbReference type="PIRNR" id="PIRNR003167"/>
    </source>
</evidence>
<comment type="subcellular location">
    <subcellularLocation>
        <location evidence="1">Cell inner membrane</location>
        <topology evidence="1">Multi-pass membrane protein</topology>
    </subcellularLocation>
</comment>
<feature type="transmembrane region" description="Helical" evidence="14">
    <location>
        <begin position="149"/>
        <end position="174"/>
    </location>
</feature>
<keyword evidence="11 13" id="KW-0902">Two-component regulatory system</keyword>
<keyword evidence="12 13" id="KW-0472">Membrane</keyword>
<evidence type="ECO:0000259" key="15">
    <source>
        <dbReference type="PROSITE" id="PS50885"/>
    </source>
</evidence>
<evidence type="ECO:0000256" key="14">
    <source>
        <dbReference type="SAM" id="Phobius"/>
    </source>
</evidence>
<organism evidence="16 17">
    <name type="scientific">Tenebrionibacter intestinalis</name>
    <dbReference type="NCBI Taxonomy" id="2799638"/>
    <lineage>
        <taxon>Bacteria</taxon>
        <taxon>Pseudomonadati</taxon>
        <taxon>Pseudomonadota</taxon>
        <taxon>Gammaproteobacteria</taxon>
        <taxon>Enterobacterales</taxon>
        <taxon>Enterobacteriaceae</taxon>
        <taxon>Tenebrionibacter/Tenebrionicola group</taxon>
        <taxon>Tenebrionibacter</taxon>
    </lineage>
</organism>
<evidence type="ECO:0000256" key="2">
    <source>
        <dbReference type="ARBA" id="ARBA00022475"/>
    </source>
</evidence>
<dbReference type="InterPro" id="IPR003660">
    <property type="entry name" value="HAMP_dom"/>
</dbReference>
<evidence type="ECO:0000256" key="1">
    <source>
        <dbReference type="ARBA" id="ARBA00004429"/>
    </source>
</evidence>
<keyword evidence="17" id="KW-1185">Reference proteome</keyword>
<evidence type="ECO:0000256" key="10">
    <source>
        <dbReference type="ARBA" id="ARBA00022989"/>
    </source>
</evidence>
<name>A0A8K0V1R2_9ENTR</name>
<dbReference type="Pfam" id="PF07730">
    <property type="entry name" value="HisKA_3"/>
    <property type="match status" value="1"/>
</dbReference>
<keyword evidence="8 13" id="KW-0418">Kinase</keyword>
<dbReference type="PANTHER" id="PTHR24421:SF51">
    <property type="entry name" value="NITRATE_NITRITE SENSOR PROTEIN NARX"/>
    <property type="match status" value="1"/>
</dbReference>
<keyword evidence="9 13" id="KW-0067">ATP-binding</keyword>
<evidence type="ECO:0000256" key="11">
    <source>
        <dbReference type="ARBA" id="ARBA00023012"/>
    </source>
</evidence>
<dbReference type="InterPro" id="IPR036890">
    <property type="entry name" value="HATPase_C_sf"/>
</dbReference>
<keyword evidence="2 13" id="KW-1003">Cell membrane</keyword>
<dbReference type="InterPro" id="IPR016380">
    <property type="entry name" value="Sig_transdc_His_kin_NarX/NarQ"/>
</dbReference>
<dbReference type="NCBIfam" id="NF007896">
    <property type="entry name" value="PRK10600.1"/>
    <property type="match status" value="1"/>
</dbReference>
<evidence type="ECO:0000256" key="3">
    <source>
        <dbReference type="ARBA" id="ARBA00022519"/>
    </source>
</evidence>
<dbReference type="Pfam" id="PF00672">
    <property type="entry name" value="HAMP"/>
    <property type="match status" value="1"/>
</dbReference>
<dbReference type="SUPFAM" id="SSF55874">
    <property type="entry name" value="ATPase domain of HSP90 chaperone/DNA topoisomerase II/histidine kinase"/>
    <property type="match status" value="1"/>
</dbReference>
<reference evidence="16" key="1">
    <citation type="submission" date="2021-01" db="EMBL/GenBank/DDBJ databases">
        <title>Intestinitalea alba gen. nov., sp. nov., a novel genus of the family Enterobacteriaceae, isolated from the gut of the plastic-eating mealworm Tenebrio molitor L.</title>
        <authorList>
            <person name="Yang Y."/>
        </authorList>
    </citation>
    <scope>NUCLEOTIDE SEQUENCE</scope>
    <source>
        <strain evidence="16">BIT-L3</strain>
    </source>
</reference>
<dbReference type="SMART" id="SM00304">
    <property type="entry name" value="HAMP"/>
    <property type="match status" value="1"/>
</dbReference>
<evidence type="ECO:0000256" key="9">
    <source>
        <dbReference type="ARBA" id="ARBA00022840"/>
    </source>
</evidence>
<comment type="catalytic activity">
    <reaction evidence="13">
        <text>ATP + protein L-histidine = ADP + protein N-phospho-L-histidine.</text>
        <dbReference type="EC" id="2.7.13.3"/>
    </reaction>
</comment>
<dbReference type="InterPro" id="IPR050482">
    <property type="entry name" value="Sensor_HK_TwoCompSys"/>
</dbReference>
<proteinExistence type="predicted"/>
<evidence type="ECO:0000256" key="6">
    <source>
        <dbReference type="ARBA" id="ARBA00022692"/>
    </source>
</evidence>
<dbReference type="SMART" id="SM00387">
    <property type="entry name" value="HATPase_c"/>
    <property type="match status" value="1"/>
</dbReference>
<evidence type="ECO:0000256" key="8">
    <source>
        <dbReference type="ARBA" id="ARBA00022777"/>
    </source>
</evidence>
<dbReference type="GO" id="GO:0005524">
    <property type="term" value="F:ATP binding"/>
    <property type="evidence" value="ECO:0007669"/>
    <property type="project" value="UniProtKB-UniRule"/>
</dbReference>
<dbReference type="PANTHER" id="PTHR24421">
    <property type="entry name" value="NITRATE/NITRITE SENSOR PROTEIN NARX-RELATED"/>
    <property type="match status" value="1"/>
</dbReference>
<accession>A0A8K0V1R2</accession>
<comment type="caution">
    <text evidence="16">The sequence shown here is derived from an EMBL/GenBank/DDBJ whole genome shotgun (WGS) entry which is preliminary data.</text>
</comment>
<keyword evidence="10 14" id="KW-1133">Transmembrane helix</keyword>
<dbReference type="Pfam" id="PF02518">
    <property type="entry name" value="HATPase_c"/>
    <property type="match status" value="1"/>
</dbReference>
<evidence type="ECO:0000256" key="4">
    <source>
        <dbReference type="ARBA" id="ARBA00022553"/>
    </source>
</evidence>
<keyword evidence="4" id="KW-0597">Phosphoprotein</keyword>
<dbReference type="Gene3D" id="6.10.340.10">
    <property type="match status" value="1"/>
</dbReference>
<keyword evidence="7 13" id="KW-0547">Nucleotide-binding</keyword>
<evidence type="ECO:0000313" key="17">
    <source>
        <dbReference type="Proteomes" id="UP000659047"/>
    </source>
</evidence>
<dbReference type="SUPFAM" id="SSF158472">
    <property type="entry name" value="HAMP domain-like"/>
    <property type="match status" value="1"/>
</dbReference>
<dbReference type="GO" id="GO:0000155">
    <property type="term" value="F:phosphorelay sensor kinase activity"/>
    <property type="evidence" value="ECO:0007669"/>
    <property type="project" value="UniProtKB-UniRule"/>
</dbReference>
<dbReference type="AlphaFoldDB" id="A0A8K0V1R2"/>